<keyword evidence="1" id="KW-1133">Transmembrane helix</keyword>
<sequence length="433" mass="49363">MSLSRFERFWLAELQRQHDQHDFARQQQLFHRQEYTDAAPQLELLRRAERLAERRGTTQQLHRWQNMRRLLMVLFGFIAVLLGAGAVQTLLQQPPPISLLFAVAILVVPNLLLLLLWLLLATHSAKPRGISHIAMSLNSWLVRDAAAQQLSDAWLRMVQQQRLLVPLTGAVSHGFWLLIGAASWLTLLLYLSFNNYQFHWATTILDEPQLLMLAQLINYLPELLLGVQLPPIEAQQEPYFANLAGRWLSVCVLFYAVLPRLFAVVLCLLLFAFRVRRMQLDLQAAGHIHVVQELQQTRSAHAPRVVDADTGNAAEHLRFQYAQQGSGELAASLDFESAQAQVASTLTNYFGVLASYADKQRWLSDLQQQPRALVTLRIDCRSTPDRGSMRLLSQTAQYTQKLIVQLVDSPAATYLNQWQQLLDQYGVAYVRVD</sequence>
<evidence type="ECO:0000313" key="2">
    <source>
        <dbReference type="EMBL" id="KFZ29784.1"/>
    </source>
</evidence>
<dbReference type="Pfam" id="PF11067">
    <property type="entry name" value="DUF2868"/>
    <property type="match status" value="1"/>
</dbReference>
<dbReference type="InterPro" id="IPR021296">
    <property type="entry name" value="DUF2868"/>
</dbReference>
<gene>
    <name evidence="2" type="ORF">IDAT_01425</name>
</gene>
<proteinExistence type="predicted"/>
<dbReference type="Proteomes" id="UP000053718">
    <property type="component" value="Unassembled WGS sequence"/>
</dbReference>
<reference evidence="2 3" key="1">
    <citation type="submission" date="2014-06" db="EMBL/GenBank/DDBJ databases">
        <title>Draft genome sequence of Idiomarina sp. MCCC 1A10513.</title>
        <authorList>
            <person name="Du J."/>
            <person name="Lai Q."/>
            <person name="Shao Z."/>
        </authorList>
    </citation>
    <scope>NUCLEOTIDE SEQUENCE [LARGE SCALE GENOMIC DNA]</scope>
    <source>
        <strain evidence="2 3">MCCC 1A10513</strain>
    </source>
</reference>
<dbReference type="RefSeq" id="WP_034729526.1">
    <property type="nucleotide sequence ID" value="NZ_JPIN01000001.1"/>
</dbReference>
<feature type="transmembrane region" description="Helical" evidence="1">
    <location>
        <begin position="70"/>
        <end position="91"/>
    </location>
</feature>
<dbReference type="OrthoDB" id="6236369at2"/>
<evidence type="ECO:0000256" key="1">
    <source>
        <dbReference type="SAM" id="Phobius"/>
    </source>
</evidence>
<accession>A0A094IVE8</accession>
<name>A0A094IVE8_9GAMM</name>
<dbReference type="AlphaFoldDB" id="A0A094IVE8"/>
<feature type="transmembrane region" description="Helical" evidence="1">
    <location>
        <begin position="163"/>
        <end position="191"/>
    </location>
</feature>
<dbReference type="eggNOG" id="ENOG502Z9E3">
    <property type="taxonomic scope" value="Bacteria"/>
</dbReference>
<dbReference type="EMBL" id="JPIN01000001">
    <property type="protein sequence ID" value="KFZ29784.1"/>
    <property type="molecule type" value="Genomic_DNA"/>
</dbReference>
<organism evidence="2 3">
    <name type="scientific">Pseudidiomarina atlantica</name>
    <dbReference type="NCBI Taxonomy" id="1517416"/>
    <lineage>
        <taxon>Bacteria</taxon>
        <taxon>Pseudomonadati</taxon>
        <taxon>Pseudomonadota</taxon>
        <taxon>Gammaproteobacteria</taxon>
        <taxon>Alteromonadales</taxon>
        <taxon>Idiomarinaceae</taxon>
        <taxon>Pseudidiomarina</taxon>
    </lineage>
</organism>
<keyword evidence="1" id="KW-0812">Transmembrane</keyword>
<feature type="transmembrane region" description="Helical" evidence="1">
    <location>
        <begin position="247"/>
        <end position="273"/>
    </location>
</feature>
<protein>
    <recommendedName>
        <fullName evidence="4">DUF2868 domain-containing protein</fullName>
    </recommendedName>
</protein>
<dbReference type="STRING" id="1517416.IDAT_01425"/>
<feature type="transmembrane region" description="Helical" evidence="1">
    <location>
        <begin position="97"/>
        <end position="120"/>
    </location>
</feature>
<evidence type="ECO:0000313" key="3">
    <source>
        <dbReference type="Proteomes" id="UP000053718"/>
    </source>
</evidence>
<keyword evidence="3" id="KW-1185">Reference proteome</keyword>
<comment type="caution">
    <text evidence="2">The sequence shown here is derived from an EMBL/GenBank/DDBJ whole genome shotgun (WGS) entry which is preliminary data.</text>
</comment>
<keyword evidence="1" id="KW-0472">Membrane</keyword>
<evidence type="ECO:0008006" key="4">
    <source>
        <dbReference type="Google" id="ProtNLM"/>
    </source>
</evidence>